<dbReference type="STRING" id="1265313.HRUBRA_02048"/>
<evidence type="ECO:0000256" key="10">
    <source>
        <dbReference type="ARBA" id="ARBA00022827"/>
    </source>
</evidence>
<dbReference type="EMBL" id="AUVB01000057">
    <property type="protein sequence ID" value="KGE03362.1"/>
    <property type="molecule type" value="Genomic_DNA"/>
</dbReference>
<evidence type="ECO:0000256" key="2">
    <source>
        <dbReference type="ARBA" id="ARBA00011955"/>
    </source>
</evidence>
<dbReference type="HOGENOM" id="CLU_044403_0_0_6"/>
<evidence type="ECO:0000256" key="3">
    <source>
        <dbReference type="ARBA" id="ARBA00016337"/>
    </source>
</evidence>
<dbReference type="GO" id="GO:0005886">
    <property type="term" value="C:plasma membrane"/>
    <property type="evidence" value="ECO:0007669"/>
    <property type="project" value="UniProtKB-SubCell"/>
</dbReference>
<evidence type="ECO:0000256" key="13">
    <source>
        <dbReference type="ARBA" id="ARBA00023139"/>
    </source>
</evidence>
<keyword evidence="10 18" id="KW-0274">FAD</keyword>
<evidence type="ECO:0000256" key="7">
    <source>
        <dbReference type="ARBA" id="ARBA00022679"/>
    </source>
</evidence>
<dbReference type="PANTHER" id="PTHR30040:SF2">
    <property type="entry name" value="FAD:PROTEIN FMN TRANSFERASE"/>
    <property type="match status" value="1"/>
</dbReference>
<evidence type="ECO:0000313" key="22">
    <source>
        <dbReference type="Proteomes" id="UP000029640"/>
    </source>
</evidence>
<dbReference type="FunFam" id="3.10.520.10:FF:000001">
    <property type="entry name" value="FAD:protein FMN transferase"/>
    <property type="match status" value="1"/>
</dbReference>
<dbReference type="Pfam" id="PF02424">
    <property type="entry name" value="ApbE"/>
    <property type="match status" value="1"/>
</dbReference>
<dbReference type="SUPFAM" id="SSF143631">
    <property type="entry name" value="ApbE-like"/>
    <property type="match status" value="1"/>
</dbReference>
<dbReference type="InterPro" id="IPR003374">
    <property type="entry name" value="ApbE-like_sf"/>
</dbReference>
<evidence type="ECO:0000256" key="11">
    <source>
        <dbReference type="ARBA" id="ARBA00022842"/>
    </source>
</evidence>
<name>A0A095VPG4_9GAMM</name>
<keyword evidence="11 18" id="KW-0460">Magnesium</keyword>
<keyword evidence="4" id="KW-1003">Cell membrane</keyword>
<dbReference type="PANTHER" id="PTHR30040">
    <property type="entry name" value="THIAMINE BIOSYNTHESIS LIPOPROTEIN APBE"/>
    <property type="match status" value="1"/>
</dbReference>
<comment type="cofactor">
    <cofactor evidence="19">
        <name>Mg(2+)</name>
        <dbReference type="ChEBI" id="CHEBI:18420"/>
    </cofactor>
    <cofactor evidence="19">
        <name>Mn(2+)</name>
        <dbReference type="ChEBI" id="CHEBI:29035"/>
    </cofactor>
    <text evidence="19">Magnesium. Can also use manganese.</text>
</comment>
<protein>
    <recommendedName>
        <fullName evidence="3 18">FAD:protein FMN transferase</fullName>
        <ecNumber evidence="2 18">2.7.1.180</ecNumber>
    </recommendedName>
    <alternativeName>
        <fullName evidence="15 18">Flavin transferase</fullName>
    </alternativeName>
</protein>
<dbReference type="EC" id="2.7.1.180" evidence="2 18"/>
<keyword evidence="5 20" id="KW-0997">Cell inner membrane</keyword>
<evidence type="ECO:0000256" key="8">
    <source>
        <dbReference type="ARBA" id="ARBA00022723"/>
    </source>
</evidence>
<evidence type="ECO:0000256" key="6">
    <source>
        <dbReference type="ARBA" id="ARBA00022630"/>
    </source>
</evidence>
<reference evidence="21 22" key="1">
    <citation type="journal article" date="2014" name="Genome Announc.">
        <title>Genome Sequence of Gammaproteobacterial Pseudohaliea rubra Type Strain DSM 19751, Isolated from Coastal Seawater of the Mediterranean Sea.</title>
        <authorList>
            <person name="Spring S."/>
            <person name="Fiebig A."/>
            <person name="Riedel T."/>
            <person name="Goker M."/>
            <person name="Klenk H.P."/>
        </authorList>
    </citation>
    <scope>NUCLEOTIDE SEQUENCE [LARGE SCALE GENOMIC DNA]</scope>
    <source>
        <strain evidence="21 22">DSM 19751</strain>
    </source>
</reference>
<evidence type="ECO:0000256" key="16">
    <source>
        <dbReference type="ARBA" id="ARBA00048540"/>
    </source>
</evidence>
<gene>
    <name evidence="21" type="ORF">HRUBRA_02048</name>
</gene>
<keyword evidence="6 18" id="KW-0285">Flavoprotein</keyword>
<evidence type="ECO:0000256" key="14">
    <source>
        <dbReference type="ARBA" id="ARBA00023288"/>
    </source>
</evidence>
<dbReference type="PIRSF" id="PIRSF006268">
    <property type="entry name" value="ApbE"/>
    <property type="match status" value="1"/>
</dbReference>
<keyword evidence="8 18" id="KW-0479">Metal-binding</keyword>
<proteinExistence type="inferred from homology"/>
<evidence type="ECO:0000256" key="12">
    <source>
        <dbReference type="ARBA" id="ARBA00023136"/>
    </source>
</evidence>
<dbReference type="AlphaFoldDB" id="A0A095VPG4"/>
<dbReference type="InterPro" id="IPR024932">
    <property type="entry name" value="ApbE"/>
</dbReference>
<evidence type="ECO:0000256" key="9">
    <source>
        <dbReference type="ARBA" id="ARBA00022729"/>
    </source>
</evidence>
<feature type="binding site" evidence="19">
    <location>
        <position position="181"/>
    </location>
    <ligand>
        <name>Mg(2+)</name>
        <dbReference type="ChEBI" id="CHEBI:18420"/>
    </ligand>
</feature>
<sequence>MAFRRAQPARRRANAVYLAALLTLLAACSSEPRDLRLEGRTMGTSWHVTVPGGAAAESALTAGIESELEAINDSMSTWREDSEISRFNRLPPGEAMTISPRFAAVLAGALAIGDASAGAYDVTVGPLVDLWGFGPDGPGKGIPAAASLAETRARVGQKKLDWDPEARRLAKRGPVALDFSSIAKGYAVDRVAELLAGRGFADYLVEIGGEMRVAGRSPRGDAWRVAVERPEAGGRSIARGLALFDAGIATSGDYRNFFTVNGVRYSHMIDPRTGTPVTHDVVSVTVIHESCMLADGWATALAVLGREAALRVATEAGLAVYLLARQGEGFREYNTPAFAPYLADETGQG</sequence>
<dbReference type="GO" id="GO:0046872">
    <property type="term" value="F:metal ion binding"/>
    <property type="evidence" value="ECO:0007669"/>
    <property type="project" value="UniProtKB-UniRule"/>
</dbReference>
<keyword evidence="9 20" id="KW-0732">Signal</keyword>
<evidence type="ECO:0000256" key="4">
    <source>
        <dbReference type="ARBA" id="ARBA00022475"/>
    </source>
</evidence>
<feature type="binding site" evidence="19">
    <location>
        <position position="299"/>
    </location>
    <ligand>
        <name>Mg(2+)</name>
        <dbReference type="ChEBI" id="CHEBI:18420"/>
    </ligand>
</feature>
<feature type="binding site" evidence="19">
    <location>
        <position position="295"/>
    </location>
    <ligand>
        <name>Mg(2+)</name>
        <dbReference type="ChEBI" id="CHEBI:18420"/>
    </ligand>
</feature>
<keyword evidence="12" id="KW-0472">Membrane</keyword>
<evidence type="ECO:0000313" key="21">
    <source>
        <dbReference type="EMBL" id="KGE03362.1"/>
    </source>
</evidence>
<organism evidence="21 22">
    <name type="scientific">Pseudohaliea rubra DSM 19751</name>
    <dbReference type="NCBI Taxonomy" id="1265313"/>
    <lineage>
        <taxon>Bacteria</taxon>
        <taxon>Pseudomonadati</taxon>
        <taxon>Pseudomonadota</taxon>
        <taxon>Gammaproteobacteria</taxon>
        <taxon>Cellvibrionales</taxon>
        <taxon>Halieaceae</taxon>
        <taxon>Pseudohaliea</taxon>
    </lineage>
</organism>
<dbReference type="GO" id="GO:0016740">
    <property type="term" value="F:transferase activity"/>
    <property type="evidence" value="ECO:0007669"/>
    <property type="project" value="UniProtKB-UniRule"/>
</dbReference>
<comment type="catalytic activity">
    <reaction evidence="16 18 20">
        <text>L-threonyl-[protein] + FAD = FMN-L-threonyl-[protein] + AMP + H(+)</text>
        <dbReference type="Rhea" id="RHEA:36847"/>
        <dbReference type="Rhea" id="RHEA-COMP:11060"/>
        <dbReference type="Rhea" id="RHEA-COMP:11061"/>
        <dbReference type="ChEBI" id="CHEBI:15378"/>
        <dbReference type="ChEBI" id="CHEBI:30013"/>
        <dbReference type="ChEBI" id="CHEBI:57692"/>
        <dbReference type="ChEBI" id="CHEBI:74257"/>
        <dbReference type="ChEBI" id="CHEBI:456215"/>
        <dbReference type="EC" id="2.7.1.180"/>
    </reaction>
</comment>
<evidence type="ECO:0000256" key="1">
    <source>
        <dbReference type="ARBA" id="ARBA00008282"/>
    </source>
</evidence>
<keyword evidence="14 20" id="KW-0449">Lipoprotein</keyword>
<dbReference type="eggNOG" id="COG1477">
    <property type="taxonomic scope" value="Bacteria"/>
</dbReference>
<keyword evidence="7 18" id="KW-0808">Transferase</keyword>
<comment type="caution">
    <text evidence="21">The sequence shown here is derived from an EMBL/GenBank/DDBJ whole genome shotgun (WGS) entry which is preliminary data.</text>
</comment>
<feature type="chain" id="PRO_5005961209" description="FAD:protein FMN transferase" evidence="20">
    <location>
        <begin position="27"/>
        <end position="349"/>
    </location>
</feature>
<keyword evidence="13" id="KW-0564">Palmitate</keyword>
<evidence type="ECO:0000256" key="18">
    <source>
        <dbReference type="PIRNR" id="PIRNR006268"/>
    </source>
</evidence>
<comment type="function">
    <text evidence="20">Flavin transferase that catalyzes the transfer of the FMN moiety of FAD and its covalent binding to the hydroxyl group of a threonine residue in a target flavoprotein.</text>
</comment>
<dbReference type="PROSITE" id="PS51257">
    <property type="entry name" value="PROKAR_LIPOPROTEIN"/>
    <property type="match status" value="1"/>
</dbReference>
<accession>A0A095VPG4</accession>
<comment type="similarity">
    <text evidence="1 18 20">Belongs to the ApbE family.</text>
</comment>
<feature type="signal peptide" evidence="20">
    <location>
        <begin position="1"/>
        <end position="26"/>
    </location>
</feature>
<dbReference type="Proteomes" id="UP000029640">
    <property type="component" value="Unassembled WGS sequence"/>
</dbReference>
<comment type="subcellular location">
    <subcellularLocation>
        <location evidence="17 20">Cell inner membrane</location>
        <topology evidence="17 20">Lipid-anchor</topology>
        <orientation evidence="17 20">Periplasmic side</orientation>
    </subcellularLocation>
</comment>
<dbReference type="PATRIC" id="fig|1265313.6.peg.2020"/>
<evidence type="ECO:0000256" key="19">
    <source>
        <dbReference type="PIRSR" id="PIRSR006268-2"/>
    </source>
</evidence>
<evidence type="ECO:0000256" key="5">
    <source>
        <dbReference type="ARBA" id="ARBA00022519"/>
    </source>
</evidence>
<dbReference type="RefSeq" id="WP_201771592.1">
    <property type="nucleotide sequence ID" value="NZ_KN234777.1"/>
</dbReference>
<keyword evidence="22" id="KW-1185">Reference proteome</keyword>
<evidence type="ECO:0000256" key="20">
    <source>
        <dbReference type="RuleBase" id="RU363002"/>
    </source>
</evidence>
<evidence type="ECO:0000256" key="15">
    <source>
        <dbReference type="ARBA" id="ARBA00031306"/>
    </source>
</evidence>
<dbReference type="Gene3D" id="3.10.520.10">
    <property type="entry name" value="ApbE-like domains"/>
    <property type="match status" value="1"/>
</dbReference>
<evidence type="ECO:0000256" key="17">
    <source>
        <dbReference type="ARBA" id="ARBA00060485"/>
    </source>
</evidence>